<proteinExistence type="predicted"/>
<accession>A0A0C9U2R0</accession>
<evidence type="ECO:0000313" key="4">
    <source>
        <dbReference type="EMBL" id="KIJ37138.1"/>
    </source>
</evidence>
<dbReference type="Pfam" id="PF00550">
    <property type="entry name" value="PP-binding"/>
    <property type="match status" value="1"/>
</dbReference>
<dbReference type="InterPro" id="IPR036736">
    <property type="entry name" value="ACP-like_sf"/>
</dbReference>
<organism evidence="4 5">
    <name type="scientific">Sphaerobolus stellatus (strain SS14)</name>
    <dbReference type="NCBI Taxonomy" id="990650"/>
    <lineage>
        <taxon>Eukaryota</taxon>
        <taxon>Fungi</taxon>
        <taxon>Dikarya</taxon>
        <taxon>Basidiomycota</taxon>
        <taxon>Agaricomycotina</taxon>
        <taxon>Agaricomycetes</taxon>
        <taxon>Phallomycetidae</taxon>
        <taxon>Geastrales</taxon>
        <taxon>Sphaerobolaceae</taxon>
        <taxon>Sphaerobolus</taxon>
    </lineage>
</organism>
<dbReference type="GO" id="GO:0043041">
    <property type="term" value="P:amino acid activation for nonribosomal peptide biosynthetic process"/>
    <property type="evidence" value="ECO:0007669"/>
    <property type="project" value="TreeGrafter"/>
</dbReference>
<dbReference type="Proteomes" id="UP000054279">
    <property type="component" value="Unassembled WGS sequence"/>
</dbReference>
<keyword evidence="2" id="KW-0511">Multifunctional enzyme</keyword>
<evidence type="ECO:0000256" key="1">
    <source>
        <dbReference type="ARBA" id="ARBA00022598"/>
    </source>
</evidence>
<dbReference type="PANTHER" id="PTHR45527">
    <property type="entry name" value="NONRIBOSOMAL PEPTIDE SYNTHETASE"/>
    <property type="match status" value="1"/>
</dbReference>
<gene>
    <name evidence="4" type="ORF">M422DRAFT_50609</name>
</gene>
<protein>
    <recommendedName>
        <fullName evidence="3">Carrier domain-containing protein</fullName>
    </recommendedName>
</protein>
<dbReference type="SUPFAM" id="SSF47336">
    <property type="entry name" value="ACP-like"/>
    <property type="match status" value="1"/>
</dbReference>
<dbReference type="GO" id="GO:0044550">
    <property type="term" value="P:secondary metabolite biosynthetic process"/>
    <property type="evidence" value="ECO:0007669"/>
    <property type="project" value="TreeGrafter"/>
</dbReference>
<dbReference type="OrthoDB" id="408177at2759"/>
<dbReference type="PROSITE" id="PS50075">
    <property type="entry name" value="CARRIER"/>
    <property type="match status" value="1"/>
</dbReference>
<keyword evidence="1" id="KW-0436">Ligase</keyword>
<evidence type="ECO:0000259" key="3">
    <source>
        <dbReference type="PROSITE" id="PS50075"/>
    </source>
</evidence>
<feature type="domain" description="Carrier" evidence="3">
    <location>
        <begin position="121"/>
        <end position="197"/>
    </location>
</feature>
<dbReference type="EMBL" id="KN837171">
    <property type="protein sequence ID" value="KIJ37138.1"/>
    <property type="molecule type" value="Genomic_DNA"/>
</dbReference>
<dbReference type="Gene3D" id="3.30.300.30">
    <property type="match status" value="1"/>
</dbReference>
<dbReference type="InterPro" id="IPR009081">
    <property type="entry name" value="PP-bd_ACP"/>
</dbReference>
<dbReference type="AlphaFoldDB" id="A0A0C9U2R0"/>
<evidence type="ECO:0000313" key="5">
    <source>
        <dbReference type="Proteomes" id="UP000054279"/>
    </source>
</evidence>
<dbReference type="PANTHER" id="PTHR45527:SF1">
    <property type="entry name" value="FATTY ACID SYNTHASE"/>
    <property type="match status" value="1"/>
</dbReference>
<evidence type="ECO:0000256" key="2">
    <source>
        <dbReference type="ARBA" id="ARBA00023268"/>
    </source>
</evidence>
<dbReference type="GO" id="GO:0005737">
    <property type="term" value="C:cytoplasm"/>
    <property type="evidence" value="ECO:0007669"/>
    <property type="project" value="TreeGrafter"/>
</dbReference>
<dbReference type="GO" id="GO:0016874">
    <property type="term" value="F:ligase activity"/>
    <property type="evidence" value="ECO:0007669"/>
    <property type="project" value="UniProtKB-KW"/>
</dbReference>
<dbReference type="Gene3D" id="1.10.1200.10">
    <property type="entry name" value="ACP-like"/>
    <property type="match status" value="2"/>
</dbReference>
<sequence length="284" mass="31294">MDGVQGVSVQVAPDGASLCAFVAPQSIDGELIQTRVAERLPRYMIPTKIYCLEKLPLNVNDKIDHKLIRSLLDRFINEAECKAKIYTTDDTQRPSVIHRTVSQNSSVSNISTPSLNSTISTRVETFSSTLEIIWNDLLNISGLRQETDDFFKLGGDSLKIQLLAQKLGKEYNINVRVVDLLTCATIAAQADQLRDAGVSSVPSLRMAPRSPLPGKADQHVLDKATDPMPVDTEHAERRIQALWADVLGARPSRPDVDFFEMGGTRCASENEGCNISFDSTDLSY</sequence>
<dbReference type="SUPFAM" id="SSF56801">
    <property type="entry name" value="Acetyl-CoA synthetase-like"/>
    <property type="match status" value="1"/>
</dbReference>
<name>A0A0C9U2R0_SPHS4</name>
<dbReference type="InterPro" id="IPR045851">
    <property type="entry name" value="AMP-bd_C_sf"/>
</dbReference>
<dbReference type="GO" id="GO:0031177">
    <property type="term" value="F:phosphopantetheine binding"/>
    <property type="evidence" value="ECO:0007669"/>
    <property type="project" value="TreeGrafter"/>
</dbReference>
<dbReference type="HOGENOM" id="CLU_980628_0_0_1"/>
<reference evidence="4 5" key="1">
    <citation type="submission" date="2014-06" db="EMBL/GenBank/DDBJ databases">
        <title>Evolutionary Origins and Diversification of the Mycorrhizal Mutualists.</title>
        <authorList>
            <consortium name="DOE Joint Genome Institute"/>
            <consortium name="Mycorrhizal Genomics Consortium"/>
            <person name="Kohler A."/>
            <person name="Kuo A."/>
            <person name="Nagy L.G."/>
            <person name="Floudas D."/>
            <person name="Copeland A."/>
            <person name="Barry K.W."/>
            <person name="Cichocki N."/>
            <person name="Veneault-Fourrey C."/>
            <person name="LaButti K."/>
            <person name="Lindquist E.A."/>
            <person name="Lipzen A."/>
            <person name="Lundell T."/>
            <person name="Morin E."/>
            <person name="Murat C."/>
            <person name="Riley R."/>
            <person name="Ohm R."/>
            <person name="Sun H."/>
            <person name="Tunlid A."/>
            <person name="Henrissat B."/>
            <person name="Grigoriev I.V."/>
            <person name="Hibbett D.S."/>
            <person name="Martin F."/>
        </authorList>
    </citation>
    <scope>NUCLEOTIDE SEQUENCE [LARGE SCALE GENOMIC DNA]</scope>
    <source>
        <strain evidence="4 5">SS14</strain>
    </source>
</reference>
<keyword evidence="5" id="KW-1185">Reference proteome</keyword>